<organism evidence="2 3">
    <name type="scientific">Bradyrhizobium diazoefficiens (strain JCM 10833 / BCRC 13528 / IAM 13628 / NBRC 14792 / USDA 110)</name>
    <dbReference type="NCBI Taxonomy" id="224911"/>
    <lineage>
        <taxon>Bacteria</taxon>
        <taxon>Pseudomonadati</taxon>
        <taxon>Pseudomonadota</taxon>
        <taxon>Alphaproteobacteria</taxon>
        <taxon>Hyphomicrobiales</taxon>
        <taxon>Nitrobacteraceae</taxon>
        <taxon>Bradyrhizobium</taxon>
    </lineage>
</organism>
<feature type="region of interest" description="Disordered" evidence="1">
    <location>
        <begin position="78"/>
        <end position="105"/>
    </location>
</feature>
<dbReference type="EnsemblBacteria" id="BAC49033">
    <property type="protein sequence ID" value="BAC49033"/>
    <property type="gene ID" value="BAC49033"/>
</dbReference>
<dbReference type="EMBL" id="BA000040">
    <property type="protein sequence ID" value="BAC49033.1"/>
    <property type="molecule type" value="Genomic_DNA"/>
</dbReference>
<evidence type="ECO:0000256" key="1">
    <source>
        <dbReference type="SAM" id="MobiDB-lite"/>
    </source>
</evidence>
<gene>
    <name evidence="2" type="ordered locus">bll3768</name>
</gene>
<name>Q89NR6_BRADU</name>
<feature type="compositionally biased region" description="Low complexity" evidence="1">
    <location>
        <begin position="115"/>
        <end position="129"/>
    </location>
</feature>
<reference evidence="3" key="1">
    <citation type="journal article" date="2002" name="DNA Res.">
        <title>Complete genomic sequence of nitrogen-fixing symbiotic bacterium Bradyrhizobium japonicum USDA110.</title>
        <authorList>
            <person name="Kaneko T."/>
            <person name="Nakamura Y."/>
            <person name="Sato S."/>
            <person name="Minamisawa K."/>
            <person name="Uchiumi T."/>
            <person name="Sasamoto S."/>
            <person name="Watanabe A."/>
            <person name="Idesawa K."/>
            <person name="Iriguchi M."/>
            <person name="Kawashima K."/>
            <person name="Kohara M."/>
            <person name="Matsumoto M."/>
            <person name="Shimpo S."/>
            <person name="Tsuruoka H."/>
            <person name="Wada T."/>
            <person name="Yamada M."/>
            <person name="Tabata S."/>
        </authorList>
    </citation>
    <scope>NUCLEOTIDE SEQUENCE [LARGE SCALE GENOMIC DNA]</scope>
    <source>
        <strain evidence="3">JCM 10833 / BCRC 13528 / IAM 13628 / NBRC 14792 / USDA 110</strain>
    </source>
</reference>
<proteinExistence type="predicted"/>
<dbReference type="HOGENOM" id="CLU_1217925_0_0_5"/>
<dbReference type="InParanoid" id="Q89NR6"/>
<protein>
    <submittedName>
        <fullName evidence="2">Bll3768 protein</fullName>
    </submittedName>
</protein>
<feature type="region of interest" description="Disordered" evidence="1">
    <location>
        <begin position="207"/>
        <end position="227"/>
    </location>
</feature>
<evidence type="ECO:0000313" key="3">
    <source>
        <dbReference type="Proteomes" id="UP000002526"/>
    </source>
</evidence>
<evidence type="ECO:0000313" key="2">
    <source>
        <dbReference type="EMBL" id="BAC49033.1"/>
    </source>
</evidence>
<feature type="compositionally biased region" description="Low complexity" evidence="1">
    <location>
        <begin position="81"/>
        <end position="99"/>
    </location>
</feature>
<keyword evidence="3" id="KW-1185">Reference proteome</keyword>
<accession>Q89NR6</accession>
<sequence length="227" mass="23831">MLVRCRAHAHSFGMGPAAPGPTCLARGNTSVSSRSSLIACTSWGCTSSSAAATRSDSSIRWDESDMFETGRSVSITTLAKSGSSSRSASSSNIANNRSSPICGASPRSLMKRITSSRSTGETRRSATATSAPAMISAAAACSLRLDGSAISSSIGFEYLASDIDAPQRCEMAARSCDGDDWVGGNREDPTIGRSIAFARDRSSDITRFADIRRRPRQRGPDSCSPQT</sequence>
<dbReference type="KEGG" id="bja:bll3768"/>
<dbReference type="AlphaFoldDB" id="Q89NR6"/>
<feature type="region of interest" description="Disordered" evidence="1">
    <location>
        <begin position="110"/>
        <end position="129"/>
    </location>
</feature>
<dbReference type="Proteomes" id="UP000002526">
    <property type="component" value="Chromosome"/>
</dbReference>